<reference evidence="1 2" key="1">
    <citation type="submission" date="2018-08" db="EMBL/GenBank/DDBJ databases">
        <title>Recombination of ecologically and evolutionarily significant loci maintains genetic cohesion in the Pseudomonas syringae species complex.</title>
        <authorList>
            <person name="Dillon M."/>
            <person name="Thakur S."/>
            <person name="Almeida R.N.D."/>
            <person name="Weir B.S."/>
            <person name="Guttman D.S."/>
        </authorList>
    </citation>
    <scope>NUCLEOTIDE SEQUENCE [LARGE SCALE GENOMIC DNA]</scope>
    <source>
        <strain evidence="1 2">ICMP 5931</strain>
    </source>
</reference>
<dbReference type="Proteomes" id="UP000271097">
    <property type="component" value="Unassembled WGS sequence"/>
</dbReference>
<evidence type="ECO:0000313" key="1">
    <source>
        <dbReference type="EMBL" id="RMR12421.1"/>
    </source>
</evidence>
<proteinExistence type="predicted"/>
<protein>
    <submittedName>
        <fullName evidence="1">Uncharacterized protein</fullName>
    </submittedName>
</protein>
<name>A0A3M4SBX0_PSEA0</name>
<organism evidence="1 2">
    <name type="scientific">Pseudomonas amygdali pv. ulmi</name>
    <dbReference type="NCBI Taxonomy" id="251720"/>
    <lineage>
        <taxon>Bacteria</taxon>
        <taxon>Pseudomonadati</taxon>
        <taxon>Pseudomonadota</taxon>
        <taxon>Gammaproteobacteria</taxon>
        <taxon>Pseudomonadales</taxon>
        <taxon>Pseudomonadaceae</taxon>
        <taxon>Pseudomonas</taxon>
        <taxon>Pseudomonas amygdali</taxon>
    </lineage>
</organism>
<comment type="caution">
    <text evidence="1">The sequence shown here is derived from an EMBL/GenBank/DDBJ whole genome shotgun (WGS) entry which is preliminary data.</text>
</comment>
<evidence type="ECO:0000313" key="2">
    <source>
        <dbReference type="Proteomes" id="UP000271097"/>
    </source>
</evidence>
<accession>A0A3M4SBX0</accession>
<gene>
    <name evidence="1" type="ORF">ALP90_200238</name>
</gene>
<dbReference type="EMBL" id="RBRS01000345">
    <property type="protein sequence ID" value="RMR12421.1"/>
    <property type="molecule type" value="Genomic_DNA"/>
</dbReference>
<dbReference type="AlphaFoldDB" id="A0A3M4SBX0"/>
<sequence length="69" mass="7824">MQADTVHAGVELEPDGYRLAQARLLDSFQLPGRVYNGPQVMLDNQRQLVGFEKAFEQQDGRTDTCRTQL</sequence>